<proteinExistence type="predicted"/>
<name>A0A1F7SFP8_9BACT</name>
<feature type="transmembrane region" description="Helical" evidence="1">
    <location>
        <begin position="38"/>
        <end position="58"/>
    </location>
</feature>
<dbReference type="STRING" id="1817883.A3G31_11505"/>
<feature type="transmembrane region" description="Helical" evidence="1">
    <location>
        <begin position="103"/>
        <end position="122"/>
    </location>
</feature>
<sequence>MKPNFLIYFSGTAITLALISYSYAVWGEQITKKLKGIFIAAFLIGFTLDLIGTGGMFLNTTGRVSPIHGILGISALIVMGIHAIWATSVWLRENKEAAKYFHRYSKFAYILWLLAFFSGPLLNRII</sequence>
<keyword evidence="1" id="KW-0472">Membrane</keyword>
<dbReference type="EMBL" id="MGDI01000031">
    <property type="protein sequence ID" value="OGL52585.1"/>
    <property type="molecule type" value="Genomic_DNA"/>
</dbReference>
<dbReference type="InterPro" id="IPR023813">
    <property type="entry name" value="HsmA-like"/>
</dbReference>
<evidence type="ECO:0000256" key="1">
    <source>
        <dbReference type="SAM" id="Phobius"/>
    </source>
</evidence>
<comment type="caution">
    <text evidence="2">The sequence shown here is derived from an EMBL/GenBank/DDBJ whole genome shotgun (WGS) entry which is preliminary data.</text>
</comment>
<organism evidence="2 3">
    <name type="scientific">Candidatus Schekmanbacteria bacterium RIFCSPLOWO2_12_FULL_38_15</name>
    <dbReference type="NCBI Taxonomy" id="1817883"/>
    <lineage>
        <taxon>Bacteria</taxon>
        <taxon>Candidatus Schekmaniibacteriota</taxon>
    </lineage>
</organism>
<feature type="transmembrane region" description="Helical" evidence="1">
    <location>
        <begin position="70"/>
        <end position="91"/>
    </location>
</feature>
<feature type="transmembrane region" description="Helical" evidence="1">
    <location>
        <begin position="6"/>
        <end position="26"/>
    </location>
</feature>
<dbReference type="NCBIfam" id="TIGR03987">
    <property type="entry name" value="HsmA family protein"/>
    <property type="match status" value="1"/>
</dbReference>
<accession>A0A1F7SFP8</accession>
<evidence type="ECO:0000313" key="3">
    <source>
        <dbReference type="Proteomes" id="UP000178082"/>
    </source>
</evidence>
<protein>
    <submittedName>
        <fullName evidence="2">TIGR03987 family protein</fullName>
    </submittedName>
</protein>
<keyword evidence="1" id="KW-1133">Transmembrane helix</keyword>
<evidence type="ECO:0000313" key="2">
    <source>
        <dbReference type="EMBL" id="OGL52585.1"/>
    </source>
</evidence>
<reference evidence="2 3" key="1">
    <citation type="journal article" date="2016" name="Nat. Commun.">
        <title>Thousands of microbial genomes shed light on interconnected biogeochemical processes in an aquifer system.</title>
        <authorList>
            <person name="Anantharaman K."/>
            <person name="Brown C.T."/>
            <person name="Hug L.A."/>
            <person name="Sharon I."/>
            <person name="Castelle C.J."/>
            <person name="Probst A.J."/>
            <person name="Thomas B.C."/>
            <person name="Singh A."/>
            <person name="Wilkins M.J."/>
            <person name="Karaoz U."/>
            <person name="Brodie E.L."/>
            <person name="Williams K.H."/>
            <person name="Hubbard S.S."/>
            <person name="Banfield J.F."/>
        </authorList>
    </citation>
    <scope>NUCLEOTIDE SEQUENCE [LARGE SCALE GENOMIC DNA]</scope>
</reference>
<dbReference type="Proteomes" id="UP000178082">
    <property type="component" value="Unassembled WGS sequence"/>
</dbReference>
<gene>
    <name evidence="2" type="ORF">A3G31_11505</name>
</gene>
<dbReference type="AlphaFoldDB" id="A0A1F7SFP8"/>
<keyword evidence="1" id="KW-0812">Transmembrane</keyword>